<keyword evidence="4" id="KW-1185">Reference proteome</keyword>
<evidence type="ECO:0000313" key="4">
    <source>
        <dbReference type="Proteomes" id="UP001232163"/>
    </source>
</evidence>
<dbReference type="PANTHER" id="PTHR30590">
    <property type="entry name" value="INNER MEMBRANE PROTEIN"/>
    <property type="match status" value="1"/>
</dbReference>
<dbReference type="RefSeq" id="WP_307466832.1">
    <property type="nucleotide sequence ID" value="NZ_JAURUR010000009.1"/>
</dbReference>
<dbReference type="InterPro" id="IPR052529">
    <property type="entry name" value="Bact_Transport_Assoc"/>
</dbReference>
<gene>
    <name evidence="3" type="ORF">QO006_002634</name>
</gene>
<reference evidence="3 4" key="1">
    <citation type="submission" date="2023-07" db="EMBL/GenBank/DDBJ databases">
        <title>Genomic Encyclopedia of Type Strains, Phase IV (KMG-IV): sequencing the most valuable type-strain genomes for metagenomic binning, comparative biology and taxonomic classification.</title>
        <authorList>
            <person name="Goeker M."/>
        </authorList>
    </citation>
    <scope>NUCLEOTIDE SEQUENCE [LARGE SCALE GENOMIC DNA]</scope>
    <source>
        <strain evidence="3 4">NIO-1023</strain>
    </source>
</reference>
<feature type="transmembrane region" description="Helical" evidence="1">
    <location>
        <begin position="244"/>
        <end position="261"/>
    </location>
</feature>
<evidence type="ECO:0000313" key="3">
    <source>
        <dbReference type="EMBL" id="MDP9765186.1"/>
    </source>
</evidence>
<feature type="transmembrane region" description="Helical" evidence="1">
    <location>
        <begin position="12"/>
        <end position="30"/>
    </location>
</feature>
<name>A0ABT9MF58_9DEIO</name>
<sequence>MTGPDRIHVIDALRGLALLGILLVNILVFATPYYATGLPDPAVHGPLDQALYALITLLFETKFYLLFSFLFGYSFTLQMTAATRAGAPFRPRMLRRLLGLAVVGVLHATLLYHGDILTIYALLGVILVLAEHWDARRAIRVAVIFLGVNALVWFVLSGLAFAEPTAFATDAAAELRNVRQALTGFTGSPGEVVAEHARQYRSTWPVLVALQGVNALAAFLLGFAAGKLDVFQSLERAQAVLRKMLRVSLPVGALGAVAYTWTVHQNVSEPVKVLGFALDTFTAPFLTAAYVALFTLAWPRHAGRLHGLVPAGRMALSHYLGQSLWCSLIFHGYGLKLMGQVSITETVAVALLVFAVQVGFSRWWLKRYRYGPVEWLLRAFTTLTVPPLRAGPARIGSPAQAASNGEGQLR</sequence>
<feature type="transmembrane region" description="Helical" evidence="1">
    <location>
        <begin position="93"/>
        <end position="110"/>
    </location>
</feature>
<proteinExistence type="predicted"/>
<feature type="transmembrane region" description="Helical" evidence="1">
    <location>
        <begin position="319"/>
        <end position="335"/>
    </location>
</feature>
<evidence type="ECO:0000256" key="1">
    <source>
        <dbReference type="SAM" id="Phobius"/>
    </source>
</evidence>
<dbReference type="PANTHER" id="PTHR30590:SF2">
    <property type="entry name" value="INNER MEMBRANE PROTEIN"/>
    <property type="match status" value="1"/>
</dbReference>
<dbReference type="InterPro" id="IPR007349">
    <property type="entry name" value="DUF418"/>
</dbReference>
<dbReference type="Proteomes" id="UP001232163">
    <property type="component" value="Unassembled WGS sequence"/>
</dbReference>
<protein>
    <recommendedName>
        <fullName evidence="2">DUF418 domain-containing protein</fullName>
    </recommendedName>
</protein>
<dbReference type="Pfam" id="PF04235">
    <property type="entry name" value="DUF418"/>
    <property type="match status" value="1"/>
</dbReference>
<keyword evidence="1" id="KW-0472">Membrane</keyword>
<feature type="transmembrane region" description="Helical" evidence="1">
    <location>
        <begin position="347"/>
        <end position="365"/>
    </location>
</feature>
<evidence type="ECO:0000259" key="2">
    <source>
        <dbReference type="Pfam" id="PF04235"/>
    </source>
</evidence>
<organism evidence="3 4">
    <name type="scientific">Deinococcus enclensis</name>
    <dbReference type="NCBI Taxonomy" id="1049582"/>
    <lineage>
        <taxon>Bacteria</taxon>
        <taxon>Thermotogati</taxon>
        <taxon>Deinococcota</taxon>
        <taxon>Deinococci</taxon>
        <taxon>Deinococcales</taxon>
        <taxon>Deinococcaceae</taxon>
        <taxon>Deinococcus</taxon>
    </lineage>
</organism>
<feature type="domain" description="DUF418" evidence="2">
    <location>
        <begin position="226"/>
        <end position="382"/>
    </location>
</feature>
<keyword evidence="1" id="KW-0812">Transmembrane</keyword>
<feature type="transmembrane region" description="Helical" evidence="1">
    <location>
        <begin position="116"/>
        <end position="134"/>
    </location>
</feature>
<comment type="caution">
    <text evidence="3">The sequence shown here is derived from an EMBL/GenBank/DDBJ whole genome shotgun (WGS) entry which is preliminary data.</text>
</comment>
<feature type="transmembrane region" description="Helical" evidence="1">
    <location>
        <begin position="273"/>
        <end position="298"/>
    </location>
</feature>
<feature type="transmembrane region" description="Helical" evidence="1">
    <location>
        <begin position="50"/>
        <end position="73"/>
    </location>
</feature>
<keyword evidence="1" id="KW-1133">Transmembrane helix</keyword>
<feature type="transmembrane region" description="Helical" evidence="1">
    <location>
        <begin position="204"/>
        <end position="223"/>
    </location>
</feature>
<accession>A0ABT9MF58</accession>
<feature type="transmembrane region" description="Helical" evidence="1">
    <location>
        <begin position="141"/>
        <end position="162"/>
    </location>
</feature>
<dbReference type="EMBL" id="JAURUR010000009">
    <property type="protein sequence ID" value="MDP9765186.1"/>
    <property type="molecule type" value="Genomic_DNA"/>
</dbReference>